<dbReference type="Proteomes" id="UP000306147">
    <property type="component" value="Unassembled WGS sequence"/>
</dbReference>
<dbReference type="AlphaFoldDB" id="A0A4S1XCE4"/>
<dbReference type="EMBL" id="SRXT01000004">
    <property type="protein sequence ID" value="TGX53495.1"/>
    <property type="molecule type" value="Genomic_DNA"/>
</dbReference>
<comment type="caution">
    <text evidence="1">The sequence shown here is derived from an EMBL/GenBank/DDBJ whole genome shotgun (WGS) entry which is preliminary data.</text>
</comment>
<evidence type="ECO:0000313" key="1">
    <source>
        <dbReference type="EMBL" id="TGX53495.1"/>
    </source>
</evidence>
<dbReference type="InterPro" id="IPR029044">
    <property type="entry name" value="Nucleotide-diphossugar_trans"/>
</dbReference>
<keyword evidence="2" id="KW-1185">Reference proteome</keyword>
<protein>
    <submittedName>
        <fullName evidence="1">Glycosyltransferase family 2 protein</fullName>
    </submittedName>
</protein>
<reference evidence="1 2" key="1">
    <citation type="submission" date="2019-04" db="EMBL/GenBank/DDBJ databases">
        <title>Sphingomonas psychrotolerans sp. nov., isolated from soil in the Tianshan Mountains, Xinjiang, China.</title>
        <authorList>
            <person name="Luo Y."/>
            <person name="Sheng H."/>
        </authorList>
    </citation>
    <scope>NUCLEOTIDE SEQUENCE [LARGE SCALE GENOMIC DNA]</scope>
    <source>
        <strain evidence="1 2">ZFGT-11</strain>
    </source>
</reference>
<gene>
    <name evidence="1" type="ORF">E5A73_11710</name>
</gene>
<accession>A0A4S1XCE4</accession>
<dbReference type="SUPFAM" id="SSF53448">
    <property type="entry name" value="Nucleotide-diphospho-sugar transferases"/>
    <property type="match status" value="1"/>
</dbReference>
<organism evidence="1 2">
    <name type="scientific">Sphingomonas gei</name>
    <dbReference type="NCBI Taxonomy" id="1395960"/>
    <lineage>
        <taxon>Bacteria</taxon>
        <taxon>Pseudomonadati</taxon>
        <taxon>Pseudomonadota</taxon>
        <taxon>Alphaproteobacteria</taxon>
        <taxon>Sphingomonadales</taxon>
        <taxon>Sphingomonadaceae</taxon>
        <taxon>Sphingomonas</taxon>
    </lineage>
</organism>
<dbReference type="OrthoDB" id="5465469at2"/>
<evidence type="ECO:0000313" key="2">
    <source>
        <dbReference type="Proteomes" id="UP000306147"/>
    </source>
</evidence>
<sequence>MLGAWRIRLWLKRRQRARLDRAAHAAVAAFPTIAQRRPHGLATPLIVNLTSYPARYPTLAPTLRSLLDQSLAADRTILWLAHQDVEVLPDAVRQLESHGLEVRSCDDLRSYKKLIPALTQWPEAIHVTADDDVYYPPDWLAGLVGAHDPLRPSVIGWRAHLARASASGVLPYREWEMATARTEAEPGTALFPTGIGGVLYPPGSLHPDVRDRAQFTALCPQGDDIWFYWMARRQGMRHRRVDGWIDFIEWPASQQAGLRVDNIERDGNDRQIQAMEAVYGPFPL</sequence>
<keyword evidence="1" id="KW-0808">Transferase</keyword>
<dbReference type="GO" id="GO:0016740">
    <property type="term" value="F:transferase activity"/>
    <property type="evidence" value="ECO:0007669"/>
    <property type="project" value="UniProtKB-KW"/>
</dbReference>
<name>A0A4S1XCE4_9SPHN</name>
<proteinExistence type="predicted"/>